<dbReference type="InterPro" id="IPR010992">
    <property type="entry name" value="IHF-like_DNA-bd_dom_sf"/>
</dbReference>
<evidence type="ECO:0000313" key="3">
    <source>
        <dbReference type="Proteomes" id="UP001499942"/>
    </source>
</evidence>
<sequence>MAHMDKSKLIEATAEKAASAESGRPMRTEDIERVVDTLFGTVERPGTIAEALARGESVVLGSFGGFDHADGTAAFRPGKALTEYLRGASG</sequence>
<evidence type="ECO:0000313" key="2">
    <source>
        <dbReference type="EMBL" id="GAA2497580.1"/>
    </source>
</evidence>
<feature type="region of interest" description="Disordered" evidence="1">
    <location>
        <begin position="1"/>
        <end position="28"/>
    </location>
</feature>
<keyword evidence="3" id="KW-1185">Reference proteome</keyword>
<organism evidence="2 3">
    <name type="scientific">Streptomyces gobitricini</name>
    <dbReference type="NCBI Taxonomy" id="68211"/>
    <lineage>
        <taxon>Bacteria</taxon>
        <taxon>Bacillati</taxon>
        <taxon>Actinomycetota</taxon>
        <taxon>Actinomycetes</taxon>
        <taxon>Kitasatosporales</taxon>
        <taxon>Streptomycetaceae</taxon>
        <taxon>Streptomyces</taxon>
    </lineage>
</organism>
<evidence type="ECO:0000256" key="1">
    <source>
        <dbReference type="SAM" id="MobiDB-lite"/>
    </source>
</evidence>
<feature type="compositionally biased region" description="Low complexity" evidence="1">
    <location>
        <begin position="11"/>
        <end position="22"/>
    </location>
</feature>
<comment type="caution">
    <text evidence="2">The sequence shown here is derived from an EMBL/GenBank/DDBJ whole genome shotgun (WGS) entry which is preliminary data.</text>
</comment>
<evidence type="ECO:0008006" key="4">
    <source>
        <dbReference type="Google" id="ProtNLM"/>
    </source>
</evidence>
<proteinExistence type="predicted"/>
<gene>
    <name evidence="2" type="ORF">GCM10010393_32100</name>
</gene>
<protein>
    <recommendedName>
        <fullName evidence="4">DNA-binding protein</fullName>
    </recommendedName>
</protein>
<accession>A0ABP5ZIM7</accession>
<dbReference type="Gene3D" id="4.10.520.10">
    <property type="entry name" value="IHF-like DNA-binding proteins"/>
    <property type="match status" value="1"/>
</dbReference>
<reference evidence="3" key="1">
    <citation type="journal article" date="2019" name="Int. J. Syst. Evol. Microbiol.">
        <title>The Global Catalogue of Microorganisms (GCM) 10K type strain sequencing project: providing services to taxonomists for standard genome sequencing and annotation.</title>
        <authorList>
            <consortium name="The Broad Institute Genomics Platform"/>
            <consortium name="The Broad Institute Genome Sequencing Center for Infectious Disease"/>
            <person name="Wu L."/>
            <person name="Ma J."/>
        </authorList>
    </citation>
    <scope>NUCLEOTIDE SEQUENCE [LARGE SCALE GENOMIC DNA]</scope>
    <source>
        <strain evidence="3">JCM 5062</strain>
    </source>
</reference>
<name>A0ABP5ZIM7_9ACTN</name>
<dbReference type="Proteomes" id="UP001499942">
    <property type="component" value="Unassembled WGS sequence"/>
</dbReference>
<dbReference type="EMBL" id="BAAASR010000018">
    <property type="protein sequence ID" value="GAA2497580.1"/>
    <property type="molecule type" value="Genomic_DNA"/>
</dbReference>
<dbReference type="SUPFAM" id="SSF47729">
    <property type="entry name" value="IHF-like DNA-binding proteins"/>
    <property type="match status" value="1"/>
</dbReference>